<dbReference type="AlphaFoldDB" id="A0A7E4V466"/>
<reference evidence="1" key="1">
    <citation type="journal article" date="2013" name="Genetics">
        <title>The draft genome and transcriptome of Panagrellus redivivus are shaped by the harsh demands of a free-living lifestyle.</title>
        <authorList>
            <person name="Srinivasan J."/>
            <person name="Dillman A.R."/>
            <person name="Macchietto M.G."/>
            <person name="Heikkinen L."/>
            <person name="Lakso M."/>
            <person name="Fracchia K.M."/>
            <person name="Antoshechkin I."/>
            <person name="Mortazavi A."/>
            <person name="Wong G."/>
            <person name="Sternberg P.W."/>
        </authorList>
    </citation>
    <scope>NUCLEOTIDE SEQUENCE [LARGE SCALE GENOMIC DNA]</scope>
    <source>
        <strain evidence="1">MT8872</strain>
    </source>
</reference>
<dbReference type="WBParaSite" id="Pan_g16271.t1">
    <property type="protein sequence ID" value="Pan_g16271.t1"/>
    <property type="gene ID" value="Pan_g16271"/>
</dbReference>
<protein>
    <submittedName>
        <fullName evidence="2">Uncharacterized protein</fullName>
    </submittedName>
</protein>
<dbReference type="Proteomes" id="UP000492821">
    <property type="component" value="Unassembled WGS sequence"/>
</dbReference>
<accession>A0A7E4V466</accession>
<evidence type="ECO:0000313" key="2">
    <source>
        <dbReference type="WBParaSite" id="Pan_g16271.t1"/>
    </source>
</evidence>
<reference evidence="2" key="2">
    <citation type="submission" date="2020-10" db="UniProtKB">
        <authorList>
            <consortium name="WormBaseParasite"/>
        </authorList>
    </citation>
    <scope>IDENTIFICATION</scope>
</reference>
<proteinExistence type="predicted"/>
<name>A0A7E4V466_PANRE</name>
<sequence length="148" mass="16983">MIHSPSDSLPISFDLLRRLVTDAMHALSPERRMYLSRRPPCPLPTYIQIGEGAQLGQPNRKSCTYPMAIGTRSVDVRENHCERNRMTRAASGHCVDGIVFNPSAYSNQDNYDKMNKSCTKSMNHRQKSQNLLRIQKDTVKKRQFQKAF</sequence>
<evidence type="ECO:0000313" key="1">
    <source>
        <dbReference type="Proteomes" id="UP000492821"/>
    </source>
</evidence>
<keyword evidence="1" id="KW-1185">Reference proteome</keyword>
<organism evidence="1 2">
    <name type="scientific">Panagrellus redivivus</name>
    <name type="common">Microworm</name>
    <dbReference type="NCBI Taxonomy" id="6233"/>
    <lineage>
        <taxon>Eukaryota</taxon>
        <taxon>Metazoa</taxon>
        <taxon>Ecdysozoa</taxon>
        <taxon>Nematoda</taxon>
        <taxon>Chromadorea</taxon>
        <taxon>Rhabditida</taxon>
        <taxon>Tylenchina</taxon>
        <taxon>Panagrolaimomorpha</taxon>
        <taxon>Panagrolaimoidea</taxon>
        <taxon>Panagrolaimidae</taxon>
        <taxon>Panagrellus</taxon>
    </lineage>
</organism>